<evidence type="ECO:0000313" key="2">
    <source>
        <dbReference type="EMBL" id="TGZ80641.1"/>
    </source>
</evidence>
<sequence>MPLRSPPTPSPPSWTPPSPTHPPNNYILALTAWENHFHAHFNRYLFGVQRYHSGIIVIRALLRSRVSTMGRDECRALKREIAELVDKVRRIREKTLARQCELQWVYESWMAVRFEGVETERRKKERAGFVRWMRGLVGRLDEGVEVIGEADEMSAEWKTW</sequence>
<accession>A0A4S2MVN1</accession>
<dbReference type="Proteomes" id="UP000298138">
    <property type="component" value="Unassembled WGS sequence"/>
</dbReference>
<dbReference type="EMBL" id="ML220123">
    <property type="protein sequence ID" value="TGZ80641.1"/>
    <property type="molecule type" value="Genomic_DNA"/>
</dbReference>
<evidence type="ECO:0000256" key="1">
    <source>
        <dbReference type="SAM" id="MobiDB-lite"/>
    </source>
</evidence>
<organism evidence="2 3">
    <name type="scientific">Ascodesmis nigricans</name>
    <dbReference type="NCBI Taxonomy" id="341454"/>
    <lineage>
        <taxon>Eukaryota</taxon>
        <taxon>Fungi</taxon>
        <taxon>Dikarya</taxon>
        <taxon>Ascomycota</taxon>
        <taxon>Pezizomycotina</taxon>
        <taxon>Pezizomycetes</taxon>
        <taxon>Pezizales</taxon>
        <taxon>Ascodesmidaceae</taxon>
        <taxon>Ascodesmis</taxon>
    </lineage>
</organism>
<evidence type="ECO:0000313" key="3">
    <source>
        <dbReference type="Proteomes" id="UP000298138"/>
    </source>
</evidence>
<reference evidence="2 3" key="1">
    <citation type="submission" date="2019-04" db="EMBL/GenBank/DDBJ databases">
        <title>Comparative genomics and transcriptomics to analyze fruiting body development in filamentous ascomycetes.</title>
        <authorList>
            <consortium name="DOE Joint Genome Institute"/>
            <person name="Lutkenhaus R."/>
            <person name="Traeger S."/>
            <person name="Breuer J."/>
            <person name="Kuo A."/>
            <person name="Lipzen A."/>
            <person name="Pangilinan J."/>
            <person name="Dilworth D."/>
            <person name="Sandor L."/>
            <person name="Poggeler S."/>
            <person name="Barry K."/>
            <person name="Grigoriev I.V."/>
            <person name="Nowrousian M."/>
        </authorList>
    </citation>
    <scope>NUCLEOTIDE SEQUENCE [LARGE SCALE GENOMIC DNA]</scope>
    <source>
        <strain evidence="2 3">CBS 389.68</strain>
    </source>
</reference>
<protein>
    <submittedName>
        <fullName evidence="2">Uncharacterized protein</fullName>
    </submittedName>
</protein>
<proteinExistence type="predicted"/>
<gene>
    <name evidence="2" type="ORF">EX30DRAFT_364316</name>
</gene>
<dbReference type="InParanoid" id="A0A4S2MVN1"/>
<name>A0A4S2MVN1_9PEZI</name>
<dbReference type="AlphaFoldDB" id="A0A4S2MVN1"/>
<keyword evidence="3" id="KW-1185">Reference proteome</keyword>
<feature type="region of interest" description="Disordered" evidence="1">
    <location>
        <begin position="1"/>
        <end position="20"/>
    </location>
</feature>